<dbReference type="PANTHER" id="PTHR33164">
    <property type="entry name" value="TRANSCRIPTIONAL REGULATOR, MARR FAMILY"/>
    <property type="match status" value="1"/>
</dbReference>
<dbReference type="KEGG" id="phv:HU739_007770"/>
<proteinExistence type="predicted"/>
<evidence type="ECO:0000259" key="1">
    <source>
        <dbReference type="PROSITE" id="PS50995"/>
    </source>
</evidence>
<name>A0A9E6P3E5_9PSED</name>
<dbReference type="InterPro" id="IPR000835">
    <property type="entry name" value="HTH_MarR-typ"/>
</dbReference>
<dbReference type="SUPFAM" id="SSF46785">
    <property type="entry name" value="Winged helix' DNA-binding domain"/>
    <property type="match status" value="1"/>
</dbReference>
<feature type="domain" description="HTH marR-type" evidence="1">
    <location>
        <begin position="1"/>
        <end position="145"/>
    </location>
</feature>
<sequence length="145" mass="15847">MMVVMKSPHGADLCHCLAARRHARLLTRLYDRHLSAASLTASQFSTLALINEHPGILIAELAEVMVMERTTLVRALKPLQNEGYVASHVEGPRSAIRLSLSAQGRAKLAEAEPYWKAAQREREDQIGGVAAVLIRNSLLQQAGGE</sequence>
<dbReference type="Proteomes" id="UP000631521">
    <property type="component" value="Chromosome"/>
</dbReference>
<dbReference type="InterPro" id="IPR036390">
    <property type="entry name" value="WH_DNA-bd_sf"/>
</dbReference>
<keyword evidence="3" id="KW-1185">Reference proteome</keyword>
<reference evidence="2 3" key="1">
    <citation type="journal article" date="2020" name="Microorganisms">
        <title>Reliable Identification of Environmental Pseudomonas Isolates Using the rpoD Gene.</title>
        <authorList>
            <consortium name="The Broad Institute Genome Sequencing Platform"/>
            <person name="Girard L."/>
            <person name="Lood C."/>
            <person name="Rokni-Zadeh H."/>
            <person name="van Noort V."/>
            <person name="Lavigne R."/>
            <person name="De Mot R."/>
        </authorList>
    </citation>
    <scope>NUCLEOTIDE SEQUENCE [LARGE SCALE GENOMIC DNA]</scope>
    <source>
        <strain evidence="2 3">SWRI65</strain>
    </source>
</reference>
<dbReference type="Gene3D" id="1.10.10.10">
    <property type="entry name" value="Winged helix-like DNA-binding domain superfamily/Winged helix DNA-binding domain"/>
    <property type="match status" value="1"/>
</dbReference>
<reference evidence="2 3" key="2">
    <citation type="journal article" date="2021" name="Microorganisms">
        <title>The Ever-Expanding Pseudomonas Genus: Description of 43 New Species and Partition of the Pseudomonas putida Group.</title>
        <authorList>
            <person name="Girard L."/>
            <person name="Lood C."/>
            <person name="Hofte M."/>
            <person name="Vandamme P."/>
            <person name="Rokni-Zadeh H."/>
            <person name="van Noort V."/>
            <person name="Lavigne R."/>
            <person name="De Mot R."/>
        </authorList>
    </citation>
    <scope>NUCLEOTIDE SEQUENCE [LARGE SCALE GENOMIC DNA]</scope>
    <source>
        <strain evidence="2 3">SWRI65</strain>
    </source>
</reference>
<organism evidence="2 3">
    <name type="scientific">Pseudomonas hamedanensis</name>
    <dbReference type="NCBI Taxonomy" id="2745504"/>
    <lineage>
        <taxon>Bacteria</taxon>
        <taxon>Pseudomonadati</taxon>
        <taxon>Pseudomonadota</taxon>
        <taxon>Gammaproteobacteria</taxon>
        <taxon>Pseudomonadales</taxon>
        <taxon>Pseudomonadaceae</taxon>
        <taxon>Pseudomonas</taxon>
    </lineage>
</organism>
<accession>A0A9E6P3E5</accession>
<dbReference type="PROSITE" id="PS50995">
    <property type="entry name" value="HTH_MARR_2"/>
    <property type="match status" value="1"/>
</dbReference>
<dbReference type="GO" id="GO:0006950">
    <property type="term" value="P:response to stress"/>
    <property type="evidence" value="ECO:0007669"/>
    <property type="project" value="TreeGrafter"/>
</dbReference>
<dbReference type="InterPro" id="IPR039422">
    <property type="entry name" value="MarR/SlyA-like"/>
</dbReference>
<evidence type="ECO:0000313" key="2">
    <source>
        <dbReference type="EMBL" id="QXI18886.1"/>
    </source>
</evidence>
<dbReference type="PANTHER" id="PTHR33164:SF105">
    <property type="entry name" value="TRANSCRIPTIONAL REPRESSOR PROTEIN-RELATED"/>
    <property type="match status" value="1"/>
</dbReference>
<dbReference type="AlphaFoldDB" id="A0A9E6P3E5"/>
<protein>
    <submittedName>
        <fullName evidence="2">MarR family winged helix-turn-helix transcriptional regulator</fullName>
    </submittedName>
</protein>
<gene>
    <name evidence="2" type="ORF">HU739_007770</name>
</gene>
<dbReference type="Pfam" id="PF01047">
    <property type="entry name" value="MarR"/>
    <property type="match status" value="1"/>
</dbReference>
<dbReference type="GO" id="GO:0003700">
    <property type="term" value="F:DNA-binding transcription factor activity"/>
    <property type="evidence" value="ECO:0007669"/>
    <property type="project" value="InterPro"/>
</dbReference>
<evidence type="ECO:0000313" key="3">
    <source>
        <dbReference type="Proteomes" id="UP000631521"/>
    </source>
</evidence>
<dbReference type="SMART" id="SM00347">
    <property type="entry name" value="HTH_MARR"/>
    <property type="match status" value="1"/>
</dbReference>
<dbReference type="EMBL" id="CP077091">
    <property type="protein sequence ID" value="QXI18886.1"/>
    <property type="molecule type" value="Genomic_DNA"/>
</dbReference>
<dbReference type="InterPro" id="IPR036388">
    <property type="entry name" value="WH-like_DNA-bd_sf"/>
</dbReference>